<comment type="subcellular location">
    <subcellularLocation>
        <location evidence="1 9">Cell membrane</location>
        <topology evidence="1 9">Multi-pass membrane protein</topology>
    </subcellularLocation>
</comment>
<evidence type="ECO:0000256" key="4">
    <source>
        <dbReference type="ARBA" id="ARBA00022679"/>
    </source>
</evidence>
<keyword evidence="5 9" id="KW-0812">Transmembrane</keyword>
<accession>A0A432YVJ9</accession>
<keyword evidence="4 9" id="KW-0808">Transferase</keyword>
<dbReference type="Gene3D" id="3.60.110.10">
    <property type="entry name" value="Carbon-nitrogen hydrolase"/>
    <property type="match status" value="1"/>
</dbReference>
<comment type="catalytic activity">
    <reaction evidence="9">
        <text>N-terminal S-1,2-diacyl-sn-glyceryl-L-cysteinyl-[lipoprotein] + a glycerophospholipid = N-acyl-S-1,2-diacyl-sn-glyceryl-L-cysteinyl-[lipoprotein] + a 2-acyl-sn-glycero-3-phospholipid + H(+)</text>
        <dbReference type="Rhea" id="RHEA:48228"/>
        <dbReference type="Rhea" id="RHEA-COMP:14681"/>
        <dbReference type="Rhea" id="RHEA-COMP:14684"/>
        <dbReference type="ChEBI" id="CHEBI:15378"/>
        <dbReference type="ChEBI" id="CHEBI:136912"/>
        <dbReference type="ChEBI" id="CHEBI:140656"/>
        <dbReference type="ChEBI" id="CHEBI:140657"/>
        <dbReference type="ChEBI" id="CHEBI:140660"/>
        <dbReference type="EC" id="2.3.1.269"/>
    </reaction>
</comment>
<dbReference type="InterPro" id="IPR004563">
    <property type="entry name" value="Apolipo_AcylTrfase"/>
</dbReference>
<organism evidence="11 12">
    <name type="scientific">Idiomarina piscisalsi</name>
    <dbReference type="NCBI Taxonomy" id="1096243"/>
    <lineage>
        <taxon>Bacteria</taxon>
        <taxon>Pseudomonadati</taxon>
        <taxon>Pseudomonadota</taxon>
        <taxon>Gammaproteobacteria</taxon>
        <taxon>Alteromonadales</taxon>
        <taxon>Idiomarinaceae</taxon>
        <taxon>Idiomarina</taxon>
    </lineage>
</organism>
<dbReference type="InterPro" id="IPR045378">
    <property type="entry name" value="LNT_N"/>
</dbReference>
<reference evidence="11 12" key="1">
    <citation type="journal article" date="2011" name="Front. Microbiol.">
        <title>Genomic signatures of strain selection and enhancement in Bacillus atrophaeus var. globigii, a historical biowarfare simulant.</title>
        <authorList>
            <person name="Gibbons H.S."/>
            <person name="Broomall S.M."/>
            <person name="McNew L.A."/>
            <person name="Daligault H."/>
            <person name="Chapman C."/>
            <person name="Bruce D."/>
            <person name="Karavis M."/>
            <person name="Krepps M."/>
            <person name="McGregor P.A."/>
            <person name="Hong C."/>
            <person name="Park K.H."/>
            <person name="Akmal A."/>
            <person name="Feldman A."/>
            <person name="Lin J.S."/>
            <person name="Chang W.E."/>
            <person name="Higgs B.W."/>
            <person name="Demirev P."/>
            <person name="Lindquist J."/>
            <person name="Liem A."/>
            <person name="Fochler E."/>
            <person name="Read T.D."/>
            <person name="Tapia R."/>
            <person name="Johnson S."/>
            <person name="Bishop-Lilly K.A."/>
            <person name="Detter C."/>
            <person name="Han C."/>
            <person name="Sozhamannan S."/>
            <person name="Rosenzweig C.N."/>
            <person name="Skowronski E.W."/>
        </authorList>
    </citation>
    <scope>NUCLEOTIDE SEQUENCE [LARGE SCALE GENOMIC DNA]</scope>
    <source>
        <strain evidence="11 12">TPS4-2</strain>
    </source>
</reference>
<evidence type="ECO:0000256" key="7">
    <source>
        <dbReference type="ARBA" id="ARBA00023136"/>
    </source>
</evidence>
<feature type="transmembrane region" description="Helical" evidence="9">
    <location>
        <begin position="82"/>
        <end position="109"/>
    </location>
</feature>
<keyword evidence="7 9" id="KW-0472">Membrane</keyword>
<evidence type="ECO:0000259" key="10">
    <source>
        <dbReference type="PROSITE" id="PS50263"/>
    </source>
</evidence>
<dbReference type="InterPro" id="IPR036526">
    <property type="entry name" value="C-N_Hydrolase_sf"/>
</dbReference>
<dbReference type="GO" id="GO:0016410">
    <property type="term" value="F:N-acyltransferase activity"/>
    <property type="evidence" value="ECO:0007669"/>
    <property type="project" value="UniProtKB-UniRule"/>
</dbReference>
<keyword evidence="11" id="KW-0449">Lipoprotein</keyword>
<evidence type="ECO:0000256" key="5">
    <source>
        <dbReference type="ARBA" id="ARBA00022692"/>
    </source>
</evidence>
<evidence type="ECO:0000256" key="6">
    <source>
        <dbReference type="ARBA" id="ARBA00022989"/>
    </source>
</evidence>
<dbReference type="GO" id="GO:0042158">
    <property type="term" value="P:lipoprotein biosynthetic process"/>
    <property type="evidence" value="ECO:0007669"/>
    <property type="project" value="UniProtKB-UniRule"/>
</dbReference>
<comment type="pathway">
    <text evidence="9">Protein modification; lipoprotein biosynthesis (N-acyl transfer).</text>
</comment>
<evidence type="ECO:0000313" key="11">
    <source>
        <dbReference type="EMBL" id="RUO67353.1"/>
    </source>
</evidence>
<keyword evidence="8 9" id="KW-0012">Acyltransferase</keyword>
<evidence type="ECO:0000256" key="8">
    <source>
        <dbReference type="ARBA" id="ARBA00023315"/>
    </source>
</evidence>
<dbReference type="Proteomes" id="UP000288361">
    <property type="component" value="Unassembled WGS sequence"/>
</dbReference>
<dbReference type="UniPathway" id="UPA00666"/>
<name>A0A432YVJ9_9GAMM</name>
<sequence length="503" mass="57300">MKKRWGSKLNSLFLLLSGASLTLAYSPFNWHWLPFIILPLVLKVIWPMAPKRAFYAGLTFGFGWFTAGLSWIYVSIDQYGGLPIYATLLILLLLFLYLSLFPALAFGLWQKLSHRSIQWRFSLPLIWLGFELLRGWLFTGFPWLSLGYTQTDGVFANLAPLVGESGITVTLWLTALSILMAVKYHRPLLLIVPLVLLTVSNLSYKLQPTWRSTELTSVLLVQGNIQQSLKWQAEQQWPNILRYLDLTRPKFNHDIVIWPESAVTALEPYAQDVLNTMEQSASVNNSALITGIIDYDRLNDAFYNSVIVLDDDTYQYGGENRYQKHHLLPIGEFVPFEDILRPIAPLFNLPMSSFSRGGYQQPNLEANNRKLSMAICYEIAFPQQVRDNTFEDTDFLVTISNDTWFGDSHGPWQHMQISRMRALELQRPLLRATNNGVTAIVDEFGQFIEKAPQFKAATVSAELYPVNGDTWYKRFGLWGAFILALSGLLPAGLTKARNKRSQA</sequence>
<comment type="caution">
    <text evidence="9">Lacks conserved residue(s) required for the propagation of feature annotation.</text>
</comment>
<dbReference type="NCBIfam" id="TIGR00546">
    <property type="entry name" value="lnt"/>
    <property type="match status" value="1"/>
</dbReference>
<feature type="transmembrane region" description="Helical" evidence="9">
    <location>
        <begin position="53"/>
        <end position="76"/>
    </location>
</feature>
<proteinExistence type="inferred from homology"/>
<dbReference type="EC" id="2.3.1.269" evidence="9"/>
<evidence type="ECO:0000256" key="2">
    <source>
        <dbReference type="ARBA" id="ARBA00010065"/>
    </source>
</evidence>
<comment type="caution">
    <text evidence="11">The sequence shown here is derived from an EMBL/GenBank/DDBJ whole genome shotgun (WGS) entry which is preliminary data.</text>
</comment>
<dbReference type="EMBL" id="PIQA01000001">
    <property type="protein sequence ID" value="RUO67353.1"/>
    <property type="molecule type" value="Genomic_DNA"/>
</dbReference>
<keyword evidence="3 9" id="KW-1003">Cell membrane</keyword>
<dbReference type="InterPro" id="IPR003010">
    <property type="entry name" value="C-N_Hydrolase"/>
</dbReference>
<gene>
    <name evidence="9" type="primary">lnt</name>
    <name evidence="11" type="ORF">CWI73_00325</name>
</gene>
<dbReference type="HAMAP" id="MF_01148">
    <property type="entry name" value="Lnt"/>
    <property type="match status" value="1"/>
</dbReference>
<dbReference type="RefSeq" id="WP_126751030.1">
    <property type="nucleotide sequence ID" value="NZ_JBHUMT010000016.1"/>
</dbReference>
<dbReference type="Pfam" id="PF20154">
    <property type="entry name" value="LNT_N"/>
    <property type="match status" value="1"/>
</dbReference>
<evidence type="ECO:0000313" key="12">
    <source>
        <dbReference type="Proteomes" id="UP000288361"/>
    </source>
</evidence>
<evidence type="ECO:0000256" key="1">
    <source>
        <dbReference type="ARBA" id="ARBA00004651"/>
    </source>
</evidence>
<protein>
    <recommendedName>
        <fullName evidence="9">Apolipoprotein N-acyltransferase</fullName>
        <shortName evidence="9">ALP N-acyltransferase</shortName>
        <ecNumber evidence="9">2.3.1.269</ecNumber>
    </recommendedName>
</protein>
<dbReference type="Pfam" id="PF00795">
    <property type="entry name" value="CN_hydrolase"/>
    <property type="match status" value="1"/>
</dbReference>
<dbReference type="PROSITE" id="PS50263">
    <property type="entry name" value="CN_HYDROLASE"/>
    <property type="match status" value="1"/>
</dbReference>
<dbReference type="PANTHER" id="PTHR38686:SF1">
    <property type="entry name" value="APOLIPOPROTEIN N-ACYLTRANSFERASE"/>
    <property type="match status" value="1"/>
</dbReference>
<dbReference type="PANTHER" id="PTHR38686">
    <property type="entry name" value="APOLIPOPROTEIN N-ACYLTRANSFERASE"/>
    <property type="match status" value="1"/>
</dbReference>
<evidence type="ECO:0000256" key="9">
    <source>
        <dbReference type="HAMAP-Rule" id="MF_01148"/>
    </source>
</evidence>
<comment type="similarity">
    <text evidence="2 9">Belongs to the CN hydrolase family. Apolipoprotein N-acyltransferase subfamily.</text>
</comment>
<feature type="domain" description="CN hydrolase" evidence="10">
    <location>
        <begin position="221"/>
        <end position="465"/>
    </location>
</feature>
<dbReference type="GO" id="GO:0005886">
    <property type="term" value="C:plasma membrane"/>
    <property type="evidence" value="ECO:0007669"/>
    <property type="project" value="UniProtKB-SubCell"/>
</dbReference>
<dbReference type="CDD" id="cd07571">
    <property type="entry name" value="ALP_N-acyl_transferase"/>
    <property type="match status" value="1"/>
</dbReference>
<evidence type="ECO:0000256" key="3">
    <source>
        <dbReference type="ARBA" id="ARBA00022475"/>
    </source>
</evidence>
<dbReference type="AlphaFoldDB" id="A0A432YVJ9"/>
<keyword evidence="6 9" id="KW-1133">Transmembrane helix</keyword>
<feature type="transmembrane region" description="Helical" evidence="9">
    <location>
        <begin position="475"/>
        <end position="493"/>
    </location>
</feature>
<feature type="transmembrane region" description="Helical" evidence="9">
    <location>
        <begin position="158"/>
        <end position="181"/>
    </location>
</feature>
<dbReference type="SUPFAM" id="SSF56317">
    <property type="entry name" value="Carbon-nitrogen hydrolase"/>
    <property type="match status" value="1"/>
</dbReference>
<feature type="transmembrane region" description="Helical" evidence="9">
    <location>
        <begin position="121"/>
        <end position="138"/>
    </location>
</feature>
<comment type="function">
    <text evidence="9">Catalyzes the phospholipid dependent N-acylation of the N-terminal cysteine of apolipoprotein, the last step in lipoprotein maturation.</text>
</comment>